<gene>
    <name evidence="2" type="ORF">S01H4_25737</name>
</gene>
<feature type="non-terminal residue" evidence="2">
    <location>
        <position position="1"/>
    </location>
</feature>
<name>X1C4A0_9ZZZZ</name>
<dbReference type="InterPro" id="IPR037257">
    <property type="entry name" value="T2SS_E_N_sf"/>
</dbReference>
<dbReference type="SUPFAM" id="SSF55781">
    <property type="entry name" value="GAF domain-like"/>
    <property type="match status" value="1"/>
</dbReference>
<sequence length="231" mass="26148">AKSGKMANIGNAYDYDELKRVNHELTFDRSWDEKTGYKTKHVLVAPIKFGQYLSGVIQLINKVNGKNFTVEDQQSVVEIAKVLGIAFYNHRKLKQNKRRTKFDSLISNNIITQKDLEEAMDLARKSKSSVETVLMNDCNVSKEDIGKSLSIFFNTRFITYDEKMAIPVQLLKGLKPTYLKNNLFVPVAKSDSKIVMAMENPDYLPGQDAIKGLIPGQEFEFCISLLIPSTT</sequence>
<dbReference type="InterPro" id="IPR029016">
    <property type="entry name" value="GAF-like_dom_sf"/>
</dbReference>
<feature type="domain" description="Type II secretion system protein GspE N-terminal" evidence="1">
    <location>
        <begin position="163"/>
        <end position="217"/>
    </location>
</feature>
<dbReference type="InterPro" id="IPR007831">
    <property type="entry name" value="T2SS_GspE_N"/>
</dbReference>
<dbReference type="Pfam" id="PF05157">
    <property type="entry name" value="MshEN"/>
    <property type="match status" value="1"/>
</dbReference>
<reference evidence="2" key="1">
    <citation type="journal article" date="2014" name="Front. Microbiol.">
        <title>High frequency of phylogenetically diverse reductive dehalogenase-homologous genes in deep subseafloor sedimentary metagenomes.</title>
        <authorList>
            <person name="Kawai M."/>
            <person name="Futagami T."/>
            <person name="Toyoda A."/>
            <person name="Takaki Y."/>
            <person name="Nishi S."/>
            <person name="Hori S."/>
            <person name="Arai W."/>
            <person name="Tsubouchi T."/>
            <person name="Morono Y."/>
            <person name="Uchiyama I."/>
            <person name="Ito T."/>
            <person name="Fujiyama A."/>
            <person name="Inagaki F."/>
            <person name="Takami H."/>
        </authorList>
    </citation>
    <scope>NUCLEOTIDE SEQUENCE</scope>
    <source>
        <strain evidence="2">Expedition CK06-06</strain>
    </source>
</reference>
<organism evidence="2">
    <name type="scientific">marine sediment metagenome</name>
    <dbReference type="NCBI Taxonomy" id="412755"/>
    <lineage>
        <taxon>unclassified sequences</taxon>
        <taxon>metagenomes</taxon>
        <taxon>ecological metagenomes</taxon>
    </lineage>
</organism>
<dbReference type="AlphaFoldDB" id="X1C4A0"/>
<proteinExistence type="predicted"/>
<evidence type="ECO:0000313" key="2">
    <source>
        <dbReference type="EMBL" id="GAG79196.1"/>
    </source>
</evidence>
<dbReference type="SUPFAM" id="SSF160246">
    <property type="entry name" value="EspE N-terminal domain-like"/>
    <property type="match status" value="1"/>
</dbReference>
<protein>
    <recommendedName>
        <fullName evidence="1">Type II secretion system protein GspE N-terminal domain-containing protein</fullName>
    </recommendedName>
</protein>
<evidence type="ECO:0000259" key="1">
    <source>
        <dbReference type="Pfam" id="PF05157"/>
    </source>
</evidence>
<dbReference type="EMBL" id="BART01012290">
    <property type="protein sequence ID" value="GAG79196.1"/>
    <property type="molecule type" value="Genomic_DNA"/>
</dbReference>
<comment type="caution">
    <text evidence="2">The sequence shown here is derived from an EMBL/GenBank/DDBJ whole genome shotgun (WGS) entry which is preliminary data.</text>
</comment>
<accession>X1C4A0</accession>
<dbReference type="Gene3D" id="3.30.450.40">
    <property type="match status" value="1"/>
</dbReference>